<sequence length="236" mass="27206">MMLIPDYPRTLHLGDSGAGNSKHHCQFSEVAGHHLVVEEKVDGSHCGLFFDEQAELRVFTRNTVLEHPPRRHDFRLLDRLAHEQVNGLWEVLGDRYVLYGEWAHVTHSIYYDALPGFFLEDDIFDRERGRFLSTPRRAVLVARLPPGFCESVVVLHEGSVGAIEELHSLVGASNYKSSSWRERCSDLRAVEDSEEMEGLYIKQEDPDFVLRRLKWVRRGFLDFIVSEARASDRRGE</sequence>
<evidence type="ECO:0000259" key="1">
    <source>
        <dbReference type="Pfam" id="PF09414"/>
    </source>
</evidence>
<feature type="domain" description="RNA ligase" evidence="1">
    <location>
        <begin position="34"/>
        <end position="216"/>
    </location>
</feature>
<evidence type="ECO:0000313" key="3">
    <source>
        <dbReference type="Proteomes" id="UP000031599"/>
    </source>
</evidence>
<organism evidence="2 3">
    <name type="scientific">Enhygromyxa salina</name>
    <dbReference type="NCBI Taxonomy" id="215803"/>
    <lineage>
        <taxon>Bacteria</taxon>
        <taxon>Pseudomonadati</taxon>
        <taxon>Myxococcota</taxon>
        <taxon>Polyangia</taxon>
        <taxon>Nannocystales</taxon>
        <taxon>Nannocystaceae</taxon>
        <taxon>Enhygromyxa</taxon>
    </lineage>
</organism>
<dbReference type="Gene3D" id="3.30.470.30">
    <property type="entry name" value="DNA ligase/mRNA capping enzyme"/>
    <property type="match status" value="1"/>
</dbReference>
<accession>A0A0C2CVQ9</accession>
<dbReference type="PANTHER" id="PTHR43883">
    <property type="entry name" value="SLR0207 PROTEIN"/>
    <property type="match status" value="1"/>
</dbReference>
<dbReference type="InterPro" id="IPR052732">
    <property type="entry name" value="Cell-binding_unc_protein"/>
</dbReference>
<proteinExistence type="predicted"/>
<name>A0A0C2CVQ9_9BACT</name>
<dbReference type="AlphaFoldDB" id="A0A0C2CVQ9"/>
<dbReference type="PANTHER" id="PTHR43883:SF1">
    <property type="entry name" value="GLUCONOKINASE"/>
    <property type="match status" value="1"/>
</dbReference>
<protein>
    <recommendedName>
        <fullName evidence="1">RNA ligase domain-containing protein</fullName>
    </recommendedName>
</protein>
<dbReference type="Pfam" id="PF09414">
    <property type="entry name" value="RNA_ligase"/>
    <property type="match status" value="1"/>
</dbReference>
<dbReference type="EMBL" id="JMCC02000161">
    <property type="protein sequence ID" value="KIG11967.1"/>
    <property type="molecule type" value="Genomic_DNA"/>
</dbReference>
<gene>
    <name evidence="2" type="ORF">DB30_02232</name>
</gene>
<dbReference type="Proteomes" id="UP000031599">
    <property type="component" value="Unassembled WGS sequence"/>
</dbReference>
<evidence type="ECO:0000313" key="2">
    <source>
        <dbReference type="EMBL" id="KIG11967.1"/>
    </source>
</evidence>
<comment type="caution">
    <text evidence="2">The sequence shown here is derived from an EMBL/GenBank/DDBJ whole genome shotgun (WGS) entry which is preliminary data.</text>
</comment>
<dbReference type="InterPro" id="IPR021122">
    <property type="entry name" value="RNA_ligase_dom_REL/Rnl2"/>
</dbReference>
<reference evidence="2 3" key="1">
    <citation type="submission" date="2014-12" db="EMBL/GenBank/DDBJ databases">
        <title>Genome assembly of Enhygromyxa salina DSM 15201.</title>
        <authorList>
            <person name="Sharma G."/>
            <person name="Subramanian S."/>
        </authorList>
    </citation>
    <scope>NUCLEOTIDE SEQUENCE [LARGE SCALE GENOMIC DNA]</scope>
    <source>
        <strain evidence="2 3">DSM 15201</strain>
    </source>
</reference>
<dbReference type="SUPFAM" id="SSF56091">
    <property type="entry name" value="DNA ligase/mRNA capping enzyme, catalytic domain"/>
    <property type="match status" value="1"/>
</dbReference>